<evidence type="ECO:0000313" key="1">
    <source>
        <dbReference type="EMBL" id="KIV83526.1"/>
    </source>
</evidence>
<accession>A0A0D1X6W9</accession>
<dbReference type="EMBL" id="KN846952">
    <property type="protein sequence ID" value="KIV83526.1"/>
    <property type="molecule type" value="Genomic_DNA"/>
</dbReference>
<sequence length="177" mass="19924">MFSELDTHLEVMRIALRIQAEHEEYERAQSMQGSVREINSALYVATNKLVKPLRQMNCIQSENPGLARMLKDFGRAEKGTFKSHGDDWDGGECIRRIHKYAHYNRAESDGDVEKDDGARWPYADKTKADLDMLIEYALAQATAAAIIVDSDGNEAESVEHDDGLLTSLVKVLKALRL</sequence>
<protein>
    <submittedName>
        <fullName evidence="1">Uncharacterized protein</fullName>
    </submittedName>
</protein>
<dbReference type="AlphaFoldDB" id="A0A0D1X6W9"/>
<gene>
    <name evidence="1" type="ORF">PV11_05546</name>
</gene>
<reference evidence="1 2" key="1">
    <citation type="submission" date="2015-01" db="EMBL/GenBank/DDBJ databases">
        <title>The Genome Sequence of Exophiala sideris CBS121828.</title>
        <authorList>
            <consortium name="The Broad Institute Genomics Platform"/>
            <person name="Cuomo C."/>
            <person name="de Hoog S."/>
            <person name="Gorbushina A."/>
            <person name="Stielow B."/>
            <person name="Teixiera M."/>
            <person name="Abouelleil A."/>
            <person name="Chapman S.B."/>
            <person name="Priest M."/>
            <person name="Young S.K."/>
            <person name="Wortman J."/>
            <person name="Nusbaum C."/>
            <person name="Birren B."/>
        </authorList>
    </citation>
    <scope>NUCLEOTIDE SEQUENCE [LARGE SCALE GENOMIC DNA]</scope>
    <source>
        <strain evidence="1 2">CBS 121828</strain>
    </source>
</reference>
<dbReference type="HOGENOM" id="CLU_1517884_0_0_1"/>
<name>A0A0D1X6W9_9EURO</name>
<dbReference type="Proteomes" id="UP000053599">
    <property type="component" value="Unassembled WGS sequence"/>
</dbReference>
<proteinExistence type="predicted"/>
<evidence type="ECO:0000313" key="2">
    <source>
        <dbReference type="Proteomes" id="UP000053599"/>
    </source>
</evidence>
<organism evidence="1 2">
    <name type="scientific">Exophiala sideris</name>
    <dbReference type="NCBI Taxonomy" id="1016849"/>
    <lineage>
        <taxon>Eukaryota</taxon>
        <taxon>Fungi</taxon>
        <taxon>Dikarya</taxon>
        <taxon>Ascomycota</taxon>
        <taxon>Pezizomycotina</taxon>
        <taxon>Eurotiomycetes</taxon>
        <taxon>Chaetothyriomycetidae</taxon>
        <taxon>Chaetothyriales</taxon>
        <taxon>Herpotrichiellaceae</taxon>
        <taxon>Exophiala</taxon>
    </lineage>
</organism>